<dbReference type="Proteomes" id="UP001162992">
    <property type="component" value="Chromosome 8"/>
</dbReference>
<gene>
    <name evidence="1" type="ORF">O6H91_08G058800</name>
</gene>
<protein>
    <submittedName>
        <fullName evidence="1">Uncharacterized protein</fullName>
    </submittedName>
</protein>
<name>A0ACC2CYC7_DIPCM</name>
<proteinExistence type="predicted"/>
<organism evidence="1 2">
    <name type="scientific">Diphasiastrum complanatum</name>
    <name type="common">Issler's clubmoss</name>
    <name type="synonym">Lycopodium complanatum</name>
    <dbReference type="NCBI Taxonomy" id="34168"/>
    <lineage>
        <taxon>Eukaryota</taxon>
        <taxon>Viridiplantae</taxon>
        <taxon>Streptophyta</taxon>
        <taxon>Embryophyta</taxon>
        <taxon>Tracheophyta</taxon>
        <taxon>Lycopodiopsida</taxon>
        <taxon>Lycopodiales</taxon>
        <taxon>Lycopodiaceae</taxon>
        <taxon>Lycopodioideae</taxon>
        <taxon>Diphasiastrum</taxon>
    </lineage>
</organism>
<reference evidence="2" key="1">
    <citation type="journal article" date="2024" name="Proc. Natl. Acad. Sci. U.S.A.">
        <title>Extraordinary preservation of gene collinearity over three hundred million years revealed in homosporous lycophytes.</title>
        <authorList>
            <person name="Li C."/>
            <person name="Wickell D."/>
            <person name="Kuo L.Y."/>
            <person name="Chen X."/>
            <person name="Nie B."/>
            <person name="Liao X."/>
            <person name="Peng D."/>
            <person name="Ji J."/>
            <person name="Jenkins J."/>
            <person name="Williams M."/>
            <person name="Shu S."/>
            <person name="Plott C."/>
            <person name="Barry K."/>
            <person name="Rajasekar S."/>
            <person name="Grimwood J."/>
            <person name="Han X."/>
            <person name="Sun S."/>
            <person name="Hou Z."/>
            <person name="He W."/>
            <person name="Dai G."/>
            <person name="Sun C."/>
            <person name="Schmutz J."/>
            <person name="Leebens-Mack J.H."/>
            <person name="Li F.W."/>
            <person name="Wang L."/>
        </authorList>
    </citation>
    <scope>NUCLEOTIDE SEQUENCE [LARGE SCALE GENOMIC DNA]</scope>
    <source>
        <strain evidence="2">cv. PW_Plant_1</strain>
    </source>
</reference>
<keyword evidence="2" id="KW-1185">Reference proteome</keyword>
<comment type="caution">
    <text evidence="1">The sequence shown here is derived from an EMBL/GenBank/DDBJ whole genome shotgun (WGS) entry which is preliminary data.</text>
</comment>
<evidence type="ECO:0000313" key="2">
    <source>
        <dbReference type="Proteomes" id="UP001162992"/>
    </source>
</evidence>
<sequence>MMTKADLQHCGQGPQSSGSARKSKMPRLRWTPDLHACFVSAVDRLGGQTRATPKLVLQQMNVEGLTISHIKSHLQIYRSMKSDEIGENSQTCIRCGLLCHIRAATKISTEEKALPLKIF</sequence>
<dbReference type="EMBL" id="CM055099">
    <property type="protein sequence ID" value="KAJ7546875.1"/>
    <property type="molecule type" value="Genomic_DNA"/>
</dbReference>
<evidence type="ECO:0000313" key="1">
    <source>
        <dbReference type="EMBL" id="KAJ7546875.1"/>
    </source>
</evidence>
<accession>A0ACC2CYC7</accession>